<sequence>MKITYLLRATLFGLLAVGLVNCSDHQIPGSPTDKLRVKSITQVLSDNGGRISAAQKVSAFSYDGQGRLSGIVTSVSPANADAPSENSVFTYDGQNRLSQLKRVIKQQGGTPDPEETYTYTYTDAGKVAELNYVNNSSDDNNKWKVKFQYNPSNQLINSTRTFSLFPVSYQEELEYTYTGNNVTKIFTTTTLTRTPPGTPSVGTLTTDYTFDTSQNPFYGVFVIPAPFTVLSNPLSGIFRYYTYYGGIDNVFNLSENNVTSDGTRTYAYTYNAANLPLTRTTTEGGNVTETLQYEYENY</sequence>
<dbReference type="AlphaFoldDB" id="A0A3P1C145"/>
<feature type="signal peptide" evidence="1">
    <location>
        <begin position="1"/>
        <end position="22"/>
    </location>
</feature>
<proteinExistence type="predicted"/>
<organism evidence="2 3">
    <name type="scientific">Larkinella rosea</name>
    <dbReference type="NCBI Taxonomy" id="2025312"/>
    <lineage>
        <taxon>Bacteria</taxon>
        <taxon>Pseudomonadati</taxon>
        <taxon>Bacteroidota</taxon>
        <taxon>Cytophagia</taxon>
        <taxon>Cytophagales</taxon>
        <taxon>Spirosomataceae</taxon>
        <taxon>Larkinella</taxon>
    </lineage>
</organism>
<name>A0A3P1C145_9BACT</name>
<evidence type="ECO:0000313" key="2">
    <source>
        <dbReference type="EMBL" id="RRB06992.1"/>
    </source>
</evidence>
<accession>A0A3P1C145</accession>
<comment type="caution">
    <text evidence="2">The sequence shown here is derived from an EMBL/GenBank/DDBJ whole genome shotgun (WGS) entry which is preliminary data.</text>
</comment>
<keyword evidence="1" id="KW-0732">Signal</keyword>
<dbReference type="RefSeq" id="WP_124871094.1">
    <property type="nucleotide sequence ID" value="NZ_RQJO01000007.1"/>
</dbReference>
<reference evidence="2 3" key="1">
    <citation type="submission" date="2018-11" db="EMBL/GenBank/DDBJ databases">
        <authorList>
            <person name="Zhou Z."/>
            <person name="Wang G."/>
        </authorList>
    </citation>
    <scope>NUCLEOTIDE SEQUENCE [LARGE SCALE GENOMIC DNA]</scope>
    <source>
        <strain evidence="2 3">KCTC52004</strain>
    </source>
</reference>
<evidence type="ECO:0000313" key="3">
    <source>
        <dbReference type="Proteomes" id="UP000271925"/>
    </source>
</evidence>
<evidence type="ECO:0000256" key="1">
    <source>
        <dbReference type="SAM" id="SignalP"/>
    </source>
</evidence>
<dbReference type="Gene3D" id="2.180.10.10">
    <property type="entry name" value="RHS repeat-associated core"/>
    <property type="match status" value="1"/>
</dbReference>
<protein>
    <recommendedName>
        <fullName evidence="4">DUF4595 domain-containing protein</fullName>
    </recommendedName>
</protein>
<gene>
    <name evidence="2" type="ORF">EHT25_04200</name>
</gene>
<dbReference type="Proteomes" id="UP000271925">
    <property type="component" value="Unassembled WGS sequence"/>
</dbReference>
<evidence type="ECO:0008006" key="4">
    <source>
        <dbReference type="Google" id="ProtNLM"/>
    </source>
</evidence>
<dbReference type="OrthoDB" id="940356at2"/>
<feature type="chain" id="PRO_5018195192" description="DUF4595 domain-containing protein" evidence="1">
    <location>
        <begin position="23"/>
        <end position="298"/>
    </location>
</feature>
<keyword evidence="3" id="KW-1185">Reference proteome</keyword>
<dbReference type="EMBL" id="RQJO01000007">
    <property type="protein sequence ID" value="RRB06992.1"/>
    <property type="molecule type" value="Genomic_DNA"/>
</dbReference>